<accession>A0A931AYY4</accession>
<organism evidence="2 3">
    <name type="scientific">Streptacidiphilus fuscans</name>
    <dbReference type="NCBI Taxonomy" id="2789292"/>
    <lineage>
        <taxon>Bacteria</taxon>
        <taxon>Bacillati</taxon>
        <taxon>Actinomycetota</taxon>
        <taxon>Actinomycetes</taxon>
        <taxon>Kitasatosporales</taxon>
        <taxon>Streptomycetaceae</taxon>
        <taxon>Streptacidiphilus</taxon>
    </lineage>
</organism>
<comment type="caution">
    <text evidence="2">The sequence shown here is derived from an EMBL/GenBank/DDBJ whole genome shotgun (WGS) entry which is preliminary data.</text>
</comment>
<feature type="compositionally biased region" description="Gly residues" evidence="1">
    <location>
        <begin position="1"/>
        <end position="25"/>
    </location>
</feature>
<dbReference type="Proteomes" id="UP000657385">
    <property type="component" value="Unassembled WGS sequence"/>
</dbReference>
<evidence type="ECO:0000256" key="1">
    <source>
        <dbReference type="SAM" id="MobiDB-lite"/>
    </source>
</evidence>
<evidence type="ECO:0000313" key="3">
    <source>
        <dbReference type="Proteomes" id="UP000657385"/>
    </source>
</evidence>
<name>A0A931AYY4_9ACTN</name>
<protein>
    <submittedName>
        <fullName evidence="2">Uncharacterized protein</fullName>
    </submittedName>
</protein>
<feature type="region of interest" description="Disordered" evidence="1">
    <location>
        <begin position="1"/>
        <end position="29"/>
    </location>
</feature>
<proteinExistence type="predicted"/>
<dbReference type="RefSeq" id="WP_196193277.1">
    <property type="nucleotide sequence ID" value="NZ_JADPRT010000003.1"/>
</dbReference>
<keyword evidence="3" id="KW-1185">Reference proteome</keyword>
<dbReference type="AlphaFoldDB" id="A0A931AYY4"/>
<reference evidence="2" key="1">
    <citation type="submission" date="2020-11" db="EMBL/GenBank/DDBJ databases">
        <title>Isolation and identification of active actinomycetes.</title>
        <authorList>
            <person name="Yu B."/>
        </authorList>
    </citation>
    <scope>NUCLEOTIDE SEQUENCE</scope>
    <source>
        <strain evidence="2">NEAU-YB345</strain>
    </source>
</reference>
<dbReference type="EMBL" id="JADPRT010000003">
    <property type="protein sequence ID" value="MBF9068110.1"/>
    <property type="molecule type" value="Genomic_DNA"/>
</dbReference>
<sequence>MLPAFAGGGGIGRGAGARGATGLGGDMRRESMSGKKLDYALAVDAASEQLTQRLHLRATGEVPDWFTADVDQRVAALRKQR</sequence>
<gene>
    <name evidence="2" type="ORF">I2501_08665</name>
</gene>
<evidence type="ECO:0000313" key="2">
    <source>
        <dbReference type="EMBL" id="MBF9068110.1"/>
    </source>
</evidence>